<dbReference type="RefSeq" id="WP_261522829.1">
    <property type="nucleotide sequence ID" value="NZ_JAODNW010000046.1"/>
</dbReference>
<organism evidence="3 4">
    <name type="scientific">Chelativorans intermedius</name>
    <dbReference type="NCBI Taxonomy" id="515947"/>
    <lineage>
        <taxon>Bacteria</taxon>
        <taxon>Pseudomonadati</taxon>
        <taxon>Pseudomonadota</taxon>
        <taxon>Alphaproteobacteria</taxon>
        <taxon>Hyphomicrobiales</taxon>
        <taxon>Phyllobacteriaceae</taxon>
        <taxon>Chelativorans</taxon>
    </lineage>
</organism>
<sequence>MSVFLFLPITLRSEFIFPFRGMPDWAQRIGETLPMTHCLRMVRGIMLKGADLSHLAIPLGTLALFTLVSMAVAVNRFSHTLD</sequence>
<comment type="caution">
    <text evidence="3">The sequence shown here is derived from an EMBL/GenBank/DDBJ whole genome shotgun (WGS) entry which is preliminary data.</text>
</comment>
<evidence type="ECO:0000256" key="1">
    <source>
        <dbReference type="SAM" id="Phobius"/>
    </source>
</evidence>
<keyword evidence="1" id="KW-0472">Membrane</keyword>
<dbReference type="InterPro" id="IPR047817">
    <property type="entry name" value="ABC2_TM_bact-type"/>
</dbReference>
<reference evidence="3 4" key="1">
    <citation type="submission" date="2024-09" db="EMBL/GenBank/DDBJ databases">
        <authorList>
            <person name="Sun Q."/>
            <person name="Mori K."/>
        </authorList>
    </citation>
    <scope>NUCLEOTIDE SEQUENCE [LARGE SCALE GENOMIC DNA]</scope>
    <source>
        <strain evidence="3 4">CCM 8543</strain>
    </source>
</reference>
<keyword evidence="1" id="KW-1133">Transmembrane helix</keyword>
<dbReference type="InterPro" id="IPR051784">
    <property type="entry name" value="Nod_factor_ABC_transporter"/>
</dbReference>
<keyword evidence="4" id="KW-1185">Reference proteome</keyword>
<feature type="domain" description="ABC transmembrane type-2" evidence="2">
    <location>
        <begin position="1"/>
        <end position="80"/>
    </location>
</feature>
<evidence type="ECO:0000313" key="4">
    <source>
        <dbReference type="Proteomes" id="UP001589755"/>
    </source>
</evidence>
<proteinExistence type="predicted"/>
<gene>
    <name evidence="3" type="ORF">ACFFJ2_18565</name>
</gene>
<evidence type="ECO:0000313" key="3">
    <source>
        <dbReference type="EMBL" id="MFC0210406.1"/>
    </source>
</evidence>
<evidence type="ECO:0000259" key="2">
    <source>
        <dbReference type="PROSITE" id="PS51012"/>
    </source>
</evidence>
<accession>A0ABV6DCP8</accession>
<dbReference type="PROSITE" id="PS51012">
    <property type="entry name" value="ABC_TM2"/>
    <property type="match status" value="1"/>
</dbReference>
<feature type="transmembrane region" description="Helical" evidence="1">
    <location>
        <begin position="55"/>
        <end position="74"/>
    </location>
</feature>
<dbReference type="PANTHER" id="PTHR43229:SF2">
    <property type="entry name" value="NODULATION PROTEIN J"/>
    <property type="match status" value="1"/>
</dbReference>
<name>A0ABV6DCP8_9HYPH</name>
<protein>
    <submittedName>
        <fullName evidence="3">ABC transporter permease</fullName>
    </submittedName>
</protein>
<dbReference type="EMBL" id="JBHLXD010000051">
    <property type="protein sequence ID" value="MFC0210406.1"/>
    <property type="molecule type" value="Genomic_DNA"/>
</dbReference>
<keyword evidence="1" id="KW-0812">Transmembrane</keyword>
<dbReference type="Proteomes" id="UP001589755">
    <property type="component" value="Unassembled WGS sequence"/>
</dbReference>
<dbReference type="PANTHER" id="PTHR43229">
    <property type="entry name" value="NODULATION PROTEIN J"/>
    <property type="match status" value="1"/>
</dbReference>